<name>A0A086Z1J6_9BIFI</name>
<evidence type="ECO:0000313" key="1">
    <source>
        <dbReference type="EMBL" id="KFI40396.1"/>
    </source>
</evidence>
<dbReference type="RefSeq" id="WP_051905332.1">
    <property type="nucleotide sequence ID" value="NZ_CP011786.1"/>
</dbReference>
<proteinExistence type="predicted"/>
<comment type="caution">
    <text evidence="1">The sequence shown here is derived from an EMBL/GenBank/DDBJ whole genome shotgun (WGS) entry which is preliminary data.</text>
</comment>
<sequence>MGRDLTEAGGALRDQMQWAKLAESSDIIPAAYKGKPANILVAVGFGQSMGLSPAESLYRINVIKGKPTMGAELIAAQVRRAGHKLRIAKDEAAVSVTATVVRADDPDYPISVTRDKAWAERMGLAGNDNYRKQPMTMLTWRAISAVAREACPEALYGVAYTPDEMDDLDQGDADVQARVEEPTDQGRDGEPAAEAELMASKEQRAEINRLLKEGGVSTRAQAARALTALTGEETGSTGTLSQAAAEALLSAPELVVSRTRKALGMGEAAA</sequence>
<reference evidence="1 2" key="1">
    <citation type="submission" date="2014-03" db="EMBL/GenBank/DDBJ databases">
        <title>Genomics of Bifidobacteria.</title>
        <authorList>
            <person name="Ventura M."/>
            <person name="Milani C."/>
            <person name="Lugli G.A."/>
        </authorList>
    </citation>
    <scope>NUCLEOTIDE SEQUENCE [LARGE SCALE GENOMIC DNA]</scope>
    <source>
        <strain evidence="1 2">DSM 22766</strain>
    </source>
</reference>
<dbReference type="Proteomes" id="UP000029015">
    <property type="component" value="Unassembled WGS sequence"/>
</dbReference>
<accession>A0A086Z1J6</accession>
<dbReference type="AlphaFoldDB" id="A0A086Z1J6"/>
<dbReference type="EMBL" id="JGYK01000001">
    <property type="protein sequence ID" value="KFI40396.1"/>
    <property type="molecule type" value="Genomic_DNA"/>
</dbReference>
<gene>
    <name evidence="1" type="ORF">BACT_1098</name>
</gene>
<keyword evidence="2" id="KW-1185">Reference proteome</keyword>
<protein>
    <submittedName>
        <fullName evidence="1">Putative gp43</fullName>
    </submittedName>
</protein>
<evidence type="ECO:0000313" key="2">
    <source>
        <dbReference type="Proteomes" id="UP000029015"/>
    </source>
</evidence>
<dbReference type="eggNOG" id="ENOG5030Z9E">
    <property type="taxonomic scope" value="Bacteria"/>
</dbReference>
<organism evidence="1 2">
    <name type="scientific">Bifidobacterium actinocoloniiforme DSM 22766</name>
    <dbReference type="NCBI Taxonomy" id="1437605"/>
    <lineage>
        <taxon>Bacteria</taxon>
        <taxon>Bacillati</taxon>
        <taxon>Actinomycetota</taxon>
        <taxon>Actinomycetes</taxon>
        <taxon>Bifidobacteriales</taxon>
        <taxon>Bifidobacteriaceae</taxon>
        <taxon>Bifidobacterium</taxon>
    </lineage>
</organism>
<dbReference type="OrthoDB" id="3194907at2"/>